<evidence type="ECO:0000313" key="1">
    <source>
        <dbReference type="EMBL" id="CAD8127278.1"/>
    </source>
</evidence>
<dbReference type="Proteomes" id="UP000692954">
    <property type="component" value="Unassembled WGS sequence"/>
</dbReference>
<gene>
    <name evidence="1" type="ORF">PSON_ATCC_30995.1.T1750001</name>
</gene>
<proteinExistence type="predicted"/>
<evidence type="ECO:0000313" key="2">
    <source>
        <dbReference type="Proteomes" id="UP000692954"/>
    </source>
</evidence>
<sequence>MLGLKYDTYQYYSYKDLQQLKEILKYDSIGETKIYEDEKIIEYKINRSKCFLLSDLIELIKIGFVRFHLGQLLILFIMLLEKVKYMRNHNLKHKYLSLDRIWLIFKNNQYLTILYKKVDYQIAFTGYQNEFREDLSKTKCDDSKNILQIISSIIQYFANNNIVCNKKCSSKNDIFNNIYLVIYNSCKNQDIQQTIDIIDKLLLSNQFDPNFQTISFDDKIVDHYKYSKRKYQQLTIEKTLQQLILKYNQNPLVLDLFLFEKINEMRINLKNWKCLDLDEIQEEQKYQKVLLNYQQKNKIQEEQACSILTGLINQYVKIKYEIYFKFEMDQSYKQNIIDQIMELKITKYFENSKEVHKCVYADFYNKVLIDHATPIINECIVDYTESQILTLIDELI</sequence>
<protein>
    <submittedName>
        <fullName evidence="1">Uncharacterized protein</fullName>
    </submittedName>
</protein>
<name>A0A8S1RH11_9CILI</name>
<organism evidence="1 2">
    <name type="scientific">Paramecium sonneborni</name>
    <dbReference type="NCBI Taxonomy" id="65129"/>
    <lineage>
        <taxon>Eukaryota</taxon>
        <taxon>Sar</taxon>
        <taxon>Alveolata</taxon>
        <taxon>Ciliophora</taxon>
        <taxon>Intramacronucleata</taxon>
        <taxon>Oligohymenophorea</taxon>
        <taxon>Peniculida</taxon>
        <taxon>Parameciidae</taxon>
        <taxon>Paramecium</taxon>
    </lineage>
</organism>
<dbReference type="OrthoDB" id="319174at2759"/>
<dbReference type="EMBL" id="CAJJDN010000175">
    <property type="protein sequence ID" value="CAD8127278.1"/>
    <property type="molecule type" value="Genomic_DNA"/>
</dbReference>
<keyword evidence="2" id="KW-1185">Reference proteome</keyword>
<dbReference type="AlphaFoldDB" id="A0A8S1RH11"/>
<reference evidence="1" key="1">
    <citation type="submission" date="2021-01" db="EMBL/GenBank/DDBJ databases">
        <authorList>
            <consortium name="Genoscope - CEA"/>
            <person name="William W."/>
        </authorList>
    </citation>
    <scope>NUCLEOTIDE SEQUENCE</scope>
</reference>
<comment type="caution">
    <text evidence="1">The sequence shown here is derived from an EMBL/GenBank/DDBJ whole genome shotgun (WGS) entry which is preliminary data.</text>
</comment>
<accession>A0A8S1RH11</accession>